<dbReference type="EMBL" id="CP013236">
    <property type="protein sequence ID" value="AMP13256.1"/>
    <property type="molecule type" value="Genomic_DNA"/>
</dbReference>
<dbReference type="Gene3D" id="3.40.30.10">
    <property type="entry name" value="Glutaredoxin"/>
    <property type="match status" value="1"/>
</dbReference>
<dbReference type="InterPro" id="IPR025392">
    <property type="entry name" value="DUF4124"/>
</dbReference>
<organism evidence="5 6">
    <name type="scientific">Collimonas pratensis</name>
    <dbReference type="NCBI Taxonomy" id="279113"/>
    <lineage>
        <taxon>Bacteria</taxon>
        <taxon>Pseudomonadati</taxon>
        <taxon>Pseudomonadota</taxon>
        <taxon>Betaproteobacteria</taxon>
        <taxon>Burkholderiales</taxon>
        <taxon>Oxalobacteraceae</taxon>
        <taxon>Collimonas</taxon>
    </lineage>
</organism>
<keyword evidence="2" id="KW-0732">Signal</keyword>
<dbReference type="Pfam" id="PF00462">
    <property type="entry name" value="Glutaredoxin"/>
    <property type="match status" value="1"/>
</dbReference>
<dbReference type="InterPro" id="IPR002109">
    <property type="entry name" value="Glutaredoxin"/>
</dbReference>
<dbReference type="InterPro" id="IPR036249">
    <property type="entry name" value="Thioredoxin-like_sf"/>
</dbReference>
<feature type="domain" description="Glutaredoxin" evidence="3">
    <location>
        <begin position="79"/>
        <end position="133"/>
    </location>
</feature>
<feature type="chain" id="PRO_5045589960" evidence="2">
    <location>
        <begin position="27"/>
        <end position="207"/>
    </location>
</feature>
<dbReference type="CDD" id="cd02976">
    <property type="entry name" value="NrdH"/>
    <property type="match status" value="1"/>
</dbReference>
<reference evidence="5 6" key="1">
    <citation type="submission" date="2015-11" db="EMBL/GenBank/DDBJ databases">
        <title>Exploring the genomic traits of fungus-feeding bacterial genus Collimonas.</title>
        <authorList>
            <person name="Song C."/>
            <person name="Schmidt R."/>
            <person name="de Jager V."/>
            <person name="Krzyzanowska D."/>
            <person name="Jongedijk E."/>
            <person name="Cankar K."/>
            <person name="Beekwilder J."/>
            <person name="van Veen A."/>
            <person name="de Boer W."/>
            <person name="van Veen J.A."/>
            <person name="Garbeva P."/>
        </authorList>
    </citation>
    <scope>NUCLEOTIDE SEQUENCE [LARGE SCALE GENOMIC DNA]</scope>
    <source>
        <strain evidence="5 6">Ter291</strain>
    </source>
</reference>
<keyword evidence="6" id="KW-1185">Reference proteome</keyword>
<dbReference type="PROSITE" id="PS51354">
    <property type="entry name" value="GLUTAREDOXIN_2"/>
    <property type="match status" value="1"/>
</dbReference>
<evidence type="ECO:0000313" key="5">
    <source>
        <dbReference type="EMBL" id="AMP13256.1"/>
    </source>
</evidence>
<feature type="signal peptide" evidence="2">
    <location>
        <begin position="1"/>
        <end position="26"/>
    </location>
</feature>
<accession>A0ABN4M6S2</accession>
<dbReference type="RefSeq" id="WP_231880039.1">
    <property type="nucleotide sequence ID" value="NZ_CP013236.1"/>
</dbReference>
<proteinExistence type="predicted"/>
<dbReference type="SUPFAM" id="SSF52833">
    <property type="entry name" value="Thioredoxin-like"/>
    <property type="match status" value="1"/>
</dbReference>
<feature type="compositionally biased region" description="Low complexity" evidence="1">
    <location>
        <begin position="175"/>
        <end position="189"/>
    </location>
</feature>
<feature type="region of interest" description="Disordered" evidence="1">
    <location>
        <begin position="175"/>
        <end position="207"/>
    </location>
</feature>
<name>A0ABN4M6S2_9BURK</name>
<gene>
    <name evidence="5" type="ORF">CPter291_0978</name>
</gene>
<dbReference type="Pfam" id="PF13511">
    <property type="entry name" value="DUF4124"/>
    <property type="match status" value="1"/>
</dbReference>
<feature type="domain" description="DUF4124" evidence="4">
    <location>
        <begin position="16"/>
        <end position="48"/>
    </location>
</feature>
<protein>
    <submittedName>
        <fullName evidence="5">Glutaredoxin family protein</fullName>
    </submittedName>
</protein>
<evidence type="ECO:0000259" key="3">
    <source>
        <dbReference type="Pfam" id="PF00462"/>
    </source>
</evidence>
<sequence>MTIGITMGIRSAATFFLLMLATSAQAQLYKSTGPDGKVTYSDTPPVSGNVVQKKIGGGAGDDTDGLPYELALAVKNHPVTLYSSDKCIPCDDGRKMLKERGIPFSEKTVKTNEDIAALRKIASDSQLPVLTVGRDKQSGFSSATWGSALSTAGYPESSRLPANYSNAAPVAAAQGARPAAKTTAPAATANSGDVPPATGNAPPGFRF</sequence>
<evidence type="ECO:0000259" key="4">
    <source>
        <dbReference type="Pfam" id="PF13511"/>
    </source>
</evidence>
<evidence type="ECO:0000256" key="2">
    <source>
        <dbReference type="SAM" id="SignalP"/>
    </source>
</evidence>
<evidence type="ECO:0000313" key="6">
    <source>
        <dbReference type="Proteomes" id="UP000074914"/>
    </source>
</evidence>
<dbReference type="Proteomes" id="UP000074914">
    <property type="component" value="Chromosome"/>
</dbReference>
<evidence type="ECO:0000256" key="1">
    <source>
        <dbReference type="SAM" id="MobiDB-lite"/>
    </source>
</evidence>